<name>A0A433PP20_9FUNG</name>
<evidence type="ECO:0000313" key="5">
    <source>
        <dbReference type="Proteomes" id="UP000274822"/>
    </source>
</evidence>
<evidence type="ECO:0000256" key="2">
    <source>
        <dbReference type="PROSITE-ProRule" id="PRU00192"/>
    </source>
</evidence>
<organism evidence="4 5">
    <name type="scientific">Jimgerdemannia flammicorona</name>
    <dbReference type="NCBI Taxonomy" id="994334"/>
    <lineage>
        <taxon>Eukaryota</taxon>
        <taxon>Fungi</taxon>
        <taxon>Fungi incertae sedis</taxon>
        <taxon>Mucoromycota</taxon>
        <taxon>Mucoromycotina</taxon>
        <taxon>Endogonomycetes</taxon>
        <taxon>Endogonales</taxon>
        <taxon>Endogonaceae</taxon>
        <taxon>Jimgerdemannia</taxon>
    </lineage>
</organism>
<comment type="caution">
    <text evidence="4">The sequence shown here is derived from an EMBL/GenBank/DDBJ whole genome shotgun (WGS) entry which is preliminary data.</text>
</comment>
<dbReference type="AlphaFoldDB" id="A0A433PP20"/>
<dbReference type="SUPFAM" id="SSF50044">
    <property type="entry name" value="SH3-domain"/>
    <property type="match status" value="1"/>
</dbReference>
<evidence type="ECO:0000313" key="4">
    <source>
        <dbReference type="EMBL" id="RUS19327.1"/>
    </source>
</evidence>
<feature type="non-terminal residue" evidence="4">
    <location>
        <position position="35"/>
    </location>
</feature>
<keyword evidence="5" id="KW-1185">Reference proteome</keyword>
<dbReference type="PROSITE" id="PS50002">
    <property type="entry name" value="SH3"/>
    <property type="match status" value="1"/>
</dbReference>
<dbReference type="Gene3D" id="2.30.30.40">
    <property type="entry name" value="SH3 Domains"/>
    <property type="match status" value="1"/>
</dbReference>
<reference evidence="4 5" key="1">
    <citation type="journal article" date="2018" name="New Phytol.">
        <title>Phylogenomics of Endogonaceae and evolution of mycorrhizas within Mucoromycota.</title>
        <authorList>
            <person name="Chang Y."/>
            <person name="Desiro A."/>
            <person name="Na H."/>
            <person name="Sandor L."/>
            <person name="Lipzen A."/>
            <person name="Clum A."/>
            <person name="Barry K."/>
            <person name="Grigoriev I.V."/>
            <person name="Martin F.M."/>
            <person name="Stajich J.E."/>
            <person name="Smith M.E."/>
            <person name="Bonito G."/>
            <person name="Spatafora J.W."/>
        </authorList>
    </citation>
    <scope>NUCLEOTIDE SEQUENCE [LARGE SCALE GENOMIC DNA]</scope>
    <source>
        <strain evidence="4 5">AD002</strain>
    </source>
</reference>
<feature type="domain" description="SH3" evidence="3">
    <location>
        <begin position="1"/>
        <end position="35"/>
    </location>
</feature>
<dbReference type="Proteomes" id="UP000274822">
    <property type="component" value="Unassembled WGS sequence"/>
</dbReference>
<dbReference type="Pfam" id="PF07653">
    <property type="entry name" value="SH3_2"/>
    <property type="match status" value="1"/>
</dbReference>
<sequence length="35" mass="4089">MAVLGKQEDGWWLGEVLDLQRRQRGLFPSNFVKTL</sequence>
<dbReference type="InterPro" id="IPR036028">
    <property type="entry name" value="SH3-like_dom_sf"/>
</dbReference>
<keyword evidence="1 2" id="KW-0728">SH3 domain</keyword>
<accession>A0A433PP20</accession>
<protein>
    <recommendedName>
        <fullName evidence="3">SH3 domain-containing protein</fullName>
    </recommendedName>
</protein>
<evidence type="ECO:0000259" key="3">
    <source>
        <dbReference type="PROSITE" id="PS50002"/>
    </source>
</evidence>
<gene>
    <name evidence="4" type="ORF">BC938DRAFT_475753</name>
</gene>
<evidence type="ECO:0000256" key="1">
    <source>
        <dbReference type="ARBA" id="ARBA00022443"/>
    </source>
</evidence>
<proteinExistence type="predicted"/>
<dbReference type="EMBL" id="RBNJ01021685">
    <property type="protein sequence ID" value="RUS19327.1"/>
    <property type="molecule type" value="Genomic_DNA"/>
</dbReference>
<dbReference type="InterPro" id="IPR001452">
    <property type="entry name" value="SH3_domain"/>
</dbReference>